<dbReference type="Pfam" id="PF03055">
    <property type="entry name" value="RPE65"/>
    <property type="match status" value="1"/>
</dbReference>
<keyword evidence="3 4" id="KW-0408">Iron</keyword>
<dbReference type="EMBL" id="CP151508">
    <property type="protein sequence ID" value="WZN63631.1"/>
    <property type="molecule type" value="Genomic_DNA"/>
</dbReference>
<keyword evidence="2 4" id="KW-0479">Metal-binding</keyword>
<evidence type="ECO:0000256" key="5">
    <source>
        <dbReference type="SAM" id="MobiDB-lite"/>
    </source>
</evidence>
<dbReference type="Proteomes" id="UP001472866">
    <property type="component" value="Chromosome 08"/>
</dbReference>
<accession>A0AAX4PCU8</accession>
<feature type="compositionally biased region" description="Basic and acidic residues" evidence="5">
    <location>
        <begin position="29"/>
        <end position="38"/>
    </location>
</feature>
<feature type="region of interest" description="Disordered" evidence="5">
    <location>
        <begin position="1"/>
        <end position="55"/>
    </location>
</feature>
<evidence type="ECO:0000313" key="7">
    <source>
        <dbReference type="Proteomes" id="UP001472866"/>
    </source>
</evidence>
<organism evidence="6 7">
    <name type="scientific">Chloropicon roscoffensis</name>
    <dbReference type="NCBI Taxonomy" id="1461544"/>
    <lineage>
        <taxon>Eukaryota</taxon>
        <taxon>Viridiplantae</taxon>
        <taxon>Chlorophyta</taxon>
        <taxon>Chloropicophyceae</taxon>
        <taxon>Chloropicales</taxon>
        <taxon>Chloropicaceae</taxon>
        <taxon>Chloropicon</taxon>
    </lineage>
</organism>
<keyword evidence="7" id="KW-1185">Reference proteome</keyword>
<gene>
    <name evidence="6" type="ORF">HKI87_08g51800</name>
</gene>
<keyword evidence="6" id="KW-0223">Dioxygenase</keyword>
<dbReference type="InterPro" id="IPR004294">
    <property type="entry name" value="Carotenoid_Oase"/>
</dbReference>
<evidence type="ECO:0000313" key="6">
    <source>
        <dbReference type="EMBL" id="WZN63631.1"/>
    </source>
</evidence>
<reference evidence="6 7" key="1">
    <citation type="submission" date="2024-03" db="EMBL/GenBank/DDBJ databases">
        <title>Complete genome sequence of the green alga Chloropicon roscoffensis RCC1871.</title>
        <authorList>
            <person name="Lemieux C."/>
            <person name="Pombert J.-F."/>
            <person name="Otis C."/>
            <person name="Turmel M."/>
        </authorList>
    </citation>
    <scope>NUCLEOTIDE SEQUENCE [LARGE SCALE GENOMIC DNA]</scope>
    <source>
        <strain evidence="6 7">RCC1871</strain>
    </source>
</reference>
<dbReference type="GO" id="GO:0046872">
    <property type="term" value="F:metal ion binding"/>
    <property type="evidence" value="ECO:0007669"/>
    <property type="project" value="UniProtKB-KW"/>
</dbReference>
<feature type="binding site" evidence="4">
    <location>
        <position position="249"/>
    </location>
    <ligand>
        <name>Fe cation</name>
        <dbReference type="ChEBI" id="CHEBI:24875"/>
        <note>catalytic</note>
    </ligand>
</feature>
<dbReference type="GO" id="GO:0010436">
    <property type="term" value="F:carotenoid dioxygenase activity"/>
    <property type="evidence" value="ECO:0007669"/>
    <property type="project" value="TreeGrafter"/>
</dbReference>
<dbReference type="PANTHER" id="PTHR10543">
    <property type="entry name" value="BETA-CAROTENE DIOXYGENASE"/>
    <property type="match status" value="1"/>
</dbReference>
<feature type="binding site" evidence="4">
    <location>
        <position position="555"/>
    </location>
    <ligand>
        <name>Fe cation</name>
        <dbReference type="ChEBI" id="CHEBI:24875"/>
        <note>catalytic</note>
    </ligand>
</feature>
<evidence type="ECO:0000256" key="2">
    <source>
        <dbReference type="ARBA" id="ARBA00022723"/>
    </source>
</evidence>
<proteinExistence type="inferred from homology"/>
<sequence>MVIGRSATRPTRAGWKTERSRRRSARAGARREGGRRDATSSTSAPTPTSGSGAVVEVTRAKDVRGVRDLEEQIEYVFDPTRGETGPVHLEGAIVPLGFPKGTYLRNGPNSKFGVGKEHYFDGDGMIHGITFLESGGVCYYNRWIETKGLAMENEAGRKLFRGILVNNGLEMLSGVLHNILFNDALSTNGTKDTTNTAVVCHGGRILALMEAQKPALMELKVTRDSVHVFRTKAKDFNFNGELGGNMCAHPKVDPHTGDMIFFSYNMTSEPHMVYTEVDRAGEVRHTMAVDGLSRGVMSHDMAITSTRAVLFDLPVEFSVANIARNEFPVQFQKEARARLGVVERGGSRDVEWFEVQRGGNVFHTVNAFDDERTGEVVLQAMRSEPERSGYIFNDYSPSYLHEWRLTPGTGRVEERRMCGLAGEFPCVNPNYVGRRAKFAYQVVDSLLGNLKQWTYPPIGVVYASFAKVALLDDEVAGISAGDVLDCYEAEEGLFLGEPQFVPRESAEEEDDGFVVTFATNAVEDRSYFLILDAKDLAAGPMSAIEVPQKVASGLHGTWIPL</sequence>
<dbReference type="GO" id="GO:0016121">
    <property type="term" value="P:carotene catabolic process"/>
    <property type="evidence" value="ECO:0007669"/>
    <property type="project" value="TreeGrafter"/>
</dbReference>
<dbReference type="GO" id="GO:0009570">
    <property type="term" value="C:chloroplast stroma"/>
    <property type="evidence" value="ECO:0007669"/>
    <property type="project" value="TreeGrafter"/>
</dbReference>
<feature type="compositionally biased region" description="Low complexity" evidence="5">
    <location>
        <begin position="39"/>
        <end position="53"/>
    </location>
</feature>
<feature type="binding site" evidence="4">
    <location>
        <position position="299"/>
    </location>
    <ligand>
        <name>Fe cation</name>
        <dbReference type="ChEBI" id="CHEBI:24875"/>
        <note>catalytic</note>
    </ligand>
</feature>
<protein>
    <submittedName>
        <fullName evidence="6">Carotenoid cleavage dioxygenase</fullName>
    </submittedName>
</protein>
<keyword evidence="6" id="KW-0560">Oxidoreductase</keyword>
<name>A0AAX4PCU8_9CHLO</name>
<evidence type="ECO:0000256" key="4">
    <source>
        <dbReference type="PIRSR" id="PIRSR604294-1"/>
    </source>
</evidence>
<dbReference type="PANTHER" id="PTHR10543:SF142">
    <property type="entry name" value="OS06G0162550 PROTEIN"/>
    <property type="match status" value="1"/>
</dbReference>
<comment type="cofactor">
    <cofactor evidence="4">
        <name>Fe(2+)</name>
        <dbReference type="ChEBI" id="CHEBI:29033"/>
    </cofactor>
    <text evidence="4">Binds 1 Fe(2+) ion per subunit.</text>
</comment>
<evidence type="ECO:0000256" key="3">
    <source>
        <dbReference type="ARBA" id="ARBA00023004"/>
    </source>
</evidence>
<evidence type="ECO:0000256" key="1">
    <source>
        <dbReference type="ARBA" id="ARBA00006787"/>
    </source>
</evidence>
<feature type="binding site" evidence="4">
    <location>
        <position position="363"/>
    </location>
    <ligand>
        <name>Fe cation</name>
        <dbReference type="ChEBI" id="CHEBI:24875"/>
        <note>catalytic</note>
    </ligand>
</feature>
<dbReference type="AlphaFoldDB" id="A0AAX4PCU8"/>
<comment type="similarity">
    <text evidence="1">Belongs to the carotenoid oxygenase family.</text>
</comment>